<protein>
    <submittedName>
        <fullName evidence="1">Uncharacterized protein</fullName>
    </submittedName>
</protein>
<evidence type="ECO:0000313" key="3">
    <source>
        <dbReference type="EMBL" id="QJI01069.1"/>
    </source>
</evidence>
<proteinExistence type="predicted"/>
<accession>A0A6H1ZRY8</accession>
<dbReference type="EMBL" id="MT144212">
    <property type="protein sequence ID" value="QJA50706.1"/>
    <property type="molecule type" value="Genomic_DNA"/>
</dbReference>
<evidence type="ECO:0000313" key="2">
    <source>
        <dbReference type="EMBL" id="QJA89139.1"/>
    </source>
</evidence>
<sequence length="137" mass="15872">MAYRMRHQKRNGDVSVSIVAGDTETPLYSRHQLHDRLQRSFGIVCKGGPRKKRVGYNFHPSRSAAKRNAEIKADLDRQRSECTSTKGWTKKKTMKKVASIPAELYWSHVAENGPGVFSDRKELKRFCHEWQLNVSKW</sequence>
<dbReference type="EMBL" id="MT144896">
    <property type="protein sequence ID" value="QJI01069.1"/>
    <property type="molecule type" value="Genomic_DNA"/>
</dbReference>
<organism evidence="1">
    <name type="scientific">viral metagenome</name>
    <dbReference type="NCBI Taxonomy" id="1070528"/>
    <lineage>
        <taxon>unclassified sequences</taxon>
        <taxon>metagenomes</taxon>
        <taxon>organismal metagenomes</taxon>
    </lineage>
</organism>
<gene>
    <name evidence="2" type="ORF">MM415B02603_0009</name>
    <name evidence="1" type="ORF">TM448A01863_0012</name>
    <name evidence="3" type="ORF">TM448B02269_0002</name>
</gene>
<evidence type="ECO:0000313" key="1">
    <source>
        <dbReference type="EMBL" id="QJA50706.1"/>
    </source>
</evidence>
<dbReference type="EMBL" id="MT142825">
    <property type="protein sequence ID" value="QJA89139.1"/>
    <property type="molecule type" value="Genomic_DNA"/>
</dbReference>
<reference evidence="1" key="1">
    <citation type="submission" date="2020-03" db="EMBL/GenBank/DDBJ databases">
        <title>The deep terrestrial virosphere.</title>
        <authorList>
            <person name="Holmfeldt K."/>
            <person name="Nilsson E."/>
            <person name="Simone D."/>
            <person name="Lopez-Fernandez M."/>
            <person name="Wu X."/>
            <person name="de Brujin I."/>
            <person name="Lundin D."/>
            <person name="Andersson A."/>
            <person name="Bertilsson S."/>
            <person name="Dopson M."/>
        </authorList>
    </citation>
    <scope>NUCLEOTIDE SEQUENCE</scope>
    <source>
        <strain evidence="2">MM415B02603</strain>
        <strain evidence="1">TM448A01863</strain>
        <strain evidence="3">TM448B02269</strain>
    </source>
</reference>
<dbReference type="AlphaFoldDB" id="A0A6H1ZRY8"/>
<name>A0A6H1ZRY8_9ZZZZ</name>